<keyword evidence="3" id="KW-0614">Plasmid</keyword>
<reference evidence="3" key="1">
    <citation type="submission" date="2022-07" db="EMBL/GenBank/DDBJ databases">
        <title>Genomic of Streptomyces cavourensis F2.</title>
        <authorList>
            <person name="Hu S."/>
            <person name="Liang W."/>
        </authorList>
    </citation>
    <scope>NUCLEOTIDE SEQUENCE</scope>
    <source>
        <strain evidence="3">F2</strain>
        <plasmid evidence="3">unnamed</plasmid>
    </source>
</reference>
<keyword evidence="1" id="KW-0418">Kinase</keyword>
<accession>A0ABY5FIM9</accession>
<dbReference type="InterPro" id="IPR003594">
    <property type="entry name" value="HATPase_dom"/>
</dbReference>
<evidence type="ECO:0000313" key="3">
    <source>
        <dbReference type="EMBL" id="UTR83584.1"/>
    </source>
</evidence>
<keyword evidence="1" id="KW-0723">Serine/threonine-protein kinase</keyword>
<feature type="domain" description="Histidine kinase/HSP90-like ATPase" evidence="2">
    <location>
        <begin position="6"/>
        <end position="101"/>
    </location>
</feature>
<dbReference type="Gene3D" id="3.30.565.10">
    <property type="entry name" value="Histidine kinase-like ATPase, C-terminal domain"/>
    <property type="match status" value="1"/>
</dbReference>
<keyword evidence="3" id="KW-0547">Nucleotide-binding</keyword>
<dbReference type="InterPro" id="IPR050267">
    <property type="entry name" value="Anti-sigma-factor_SerPK"/>
</dbReference>
<dbReference type="Pfam" id="PF13581">
    <property type="entry name" value="HATPase_c_2"/>
    <property type="match status" value="1"/>
</dbReference>
<dbReference type="CDD" id="cd16936">
    <property type="entry name" value="HATPase_RsbW-like"/>
    <property type="match status" value="1"/>
</dbReference>
<geneLocation type="plasmid" evidence="3 4">
    <name>unnamed</name>
</geneLocation>
<proteinExistence type="predicted"/>
<evidence type="ECO:0000256" key="1">
    <source>
        <dbReference type="ARBA" id="ARBA00022527"/>
    </source>
</evidence>
<organism evidence="3 4">
    <name type="scientific">Streptomyces cavourensis</name>
    <dbReference type="NCBI Taxonomy" id="67258"/>
    <lineage>
        <taxon>Bacteria</taxon>
        <taxon>Bacillati</taxon>
        <taxon>Actinomycetota</taxon>
        <taxon>Actinomycetes</taxon>
        <taxon>Kitasatosporales</taxon>
        <taxon>Streptomycetaceae</taxon>
        <taxon>Streptomyces</taxon>
    </lineage>
</organism>
<dbReference type="PANTHER" id="PTHR35526:SF3">
    <property type="entry name" value="ANTI-SIGMA-F FACTOR RSBW"/>
    <property type="match status" value="1"/>
</dbReference>
<protein>
    <submittedName>
        <fullName evidence="3">ATP-binding protein</fullName>
    </submittedName>
</protein>
<evidence type="ECO:0000259" key="2">
    <source>
        <dbReference type="Pfam" id="PF13581"/>
    </source>
</evidence>
<sequence length="166" mass="17880">MIFTVEATETAVHSARHRVSAAIRWWGVPVDEELCFNLELVTSELLTNGLLHARGPMTAEVALVYDLIIVSVLDRSPKLPQPRSAQADDECGRGLALIEELCLIQGSETAPGGKRCWAVLPVKAADGRAAETGQAEAQDNESNLDQAHWSLSLAGRNLLESISPPS</sequence>
<gene>
    <name evidence="3" type="ORF">NLU04_34285</name>
</gene>
<dbReference type="EMBL" id="CP101398">
    <property type="protein sequence ID" value="UTR83584.1"/>
    <property type="molecule type" value="Genomic_DNA"/>
</dbReference>
<dbReference type="Proteomes" id="UP001058236">
    <property type="component" value="Plasmid unnamed"/>
</dbReference>
<evidence type="ECO:0000313" key="4">
    <source>
        <dbReference type="Proteomes" id="UP001058236"/>
    </source>
</evidence>
<dbReference type="GO" id="GO:0005524">
    <property type="term" value="F:ATP binding"/>
    <property type="evidence" value="ECO:0007669"/>
    <property type="project" value="UniProtKB-KW"/>
</dbReference>
<keyword evidence="1" id="KW-0808">Transferase</keyword>
<dbReference type="SUPFAM" id="SSF55874">
    <property type="entry name" value="ATPase domain of HSP90 chaperone/DNA topoisomerase II/histidine kinase"/>
    <property type="match status" value="1"/>
</dbReference>
<dbReference type="InterPro" id="IPR036890">
    <property type="entry name" value="HATPase_C_sf"/>
</dbReference>
<dbReference type="RefSeq" id="WP_255240273.1">
    <property type="nucleotide sequence ID" value="NZ_CP101398.1"/>
</dbReference>
<name>A0ABY5FIM9_9ACTN</name>
<keyword evidence="4" id="KW-1185">Reference proteome</keyword>
<dbReference type="PANTHER" id="PTHR35526">
    <property type="entry name" value="ANTI-SIGMA-F FACTOR RSBW-RELATED"/>
    <property type="match status" value="1"/>
</dbReference>
<keyword evidence="3" id="KW-0067">ATP-binding</keyword>